<dbReference type="Proteomes" id="UP000641514">
    <property type="component" value="Unassembled WGS sequence"/>
</dbReference>
<name>A0A916XCS2_9ACTN</name>
<proteinExistence type="predicted"/>
<dbReference type="Pfam" id="PF13482">
    <property type="entry name" value="RNase_H_2"/>
    <property type="match status" value="1"/>
</dbReference>
<dbReference type="InterPro" id="IPR019993">
    <property type="entry name" value="RecB_nuclease_TM0106_put"/>
</dbReference>
<gene>
    <name evidence="2" type="ORF">GCM10011410_16180</name>
</gene>
<dbReference type="AlphaFoldDB" id="A0A916XCS2"/>
<organism evidence="2 3">
    <name type="scientific">Hoyosella rhizosphaerae</name>
    <dbReference type="NCBI Taxonomy" id="1755582"/>
    <lineage>
        <taxon>Bacteria</taxon>
        <taxon>Bacillati</taxon>
        <taxon>Actinomycetota</taxon>
        <taxon>Actinomycetes</taxon>
        <taxon>Mycobacteriales</taxon>
        <taxon>Hoyosellaceae</taxon>
        <taxon>Hoyosella</taxon>
    </lineage>
</organism>
<accession>A0A916XCS2</accession>
<evidence type="ECO:0000313" key="3">
    <source>
        <dbReference type="Proteomes" id="UP000641514"/>
    </source>
</evidence>
<dbReference type="NCBIfam" id="TIGR03491">
    <property type="entry name" value="TM0106 family RecB-like putative nuclease"/>
    <property type="match status" value="1"/>
</dbReference>
<dbReference type="InterPro" id="IPR038720">
    <property type="entry name" value="YprB_RNase_H-like_dom"/>
</dbReference>
<reference evidence="2" key="2">
    <citation type="submission" date="2020-09" db="EMBL/GenBank/DDBJ databases">
        <authorList>
            <person name="Sun Q."/>
            <person name="Zhou Y."/>
        </authorList>
    </citation>
    <scope>NUCLEOTIDE SEQUENCE</scope>
    <source>
        <strain evidence="2">CGMCC 1.15478</strain>
    </source>
</reference>
<evidence type="ECO:0000259" key="1">
    <source>
        <dbReference type="Pfam" id="PF13482"/>
    </source>
</evidence>
<keyword evidence="3" id="KW-1185">Reference proteome</keyword>
<comment type="caution">
    <text evidence="2">The sequence shown here is derived from an EMBL/GenBank/DDBJ whole genome shotgun (WGS) entry which is preliminary data.</text>
</comment>
<dbReference type="EMBL" id="BMJH01000001">
    <property type="protein sequence ID" value="GGC64389.1"/>
    <property type="molecule type" value="Genomic_DNA"/>
</dbReference>
<evidence type="ECO:0000313" key="2">
    <source>
        <dbReference type="EMBL" id="GGC64389.1"/>
    </source>
</evidence>
<reference evidence="2" key="1">
    <citation type="journal article" date="2014" name="Int. J. Syst. Evol. Microbiol.">
        <title>Complete genome sequence of Corynebacterium casei LMG S-19264T (=DSM 44701T), isolated from a smear-ripened cheese.</title>
        <authorList>
            <consortium name="US DOE Joint Genome Institute (JGI-PGF)"/>
            <person name="Walter F."/>
            <person name="Albersmeier A."/>
            <person name="Kalinowski J."/>
            <person name="Ruckert C."/>
        </authorList>
    </citation>
    <scope>NUCLEOTIDE SEQUENCE</scope>
    <source>
        <strain evidence="2">CGMCC 1.15478</strain>
    </source>
</reference>
<protein>
    <submittedName>
        <fullName evidence="2">Recombinase RecB</fullName>
    </submittedName>
</protein>
<sequence>MFSFHHAHWATIDADQPTSHRALDTANALNEGIGWVWGGMLPTDAHGRRGGAEILMRDLEQGGYIPIIVVNHKVTDQGRGITTSPLHEFAPDTDDTRKLRSQPRDQFRLAHLYRMLESGGWASPRRIGGVIGYDADCILIHDLDREVPSYDNSLLGEYDARFEDRVALVNGGAPSTPNRIGECKMCEFWPHCEKVLEEKHDVSLVVNGGHATLLREAGVNTVDELAAWHGDDPEEWHGVPFAEVQVFAKAWLHDIPLIRRVDSLHVQRADVEVDIDMESYQDHGAYLWGTLLTEPGKEPVYRPFVTWDPLPTRDEGRMFAEFWGWLTEVRRMALQRGLSFAAYCYSKSAENRWLIDSAKRFRGMNEMPALEEINHFIESDEWVDMFDAVKDQFLCPHGRGLKKIAPAAGFSWRDPEAGGEASMSWYRDAVGYEGDPVHDQRERILRYNEDDVWATRVLREWMSSPQALEVPDVAQLDQIFRGENGPA</sequence>
<feature type="domain" description="YprB ribonuclease H-like" evidence="1">
    <location>
        <begin position="379"/>
        <end position="462"/>
    </location>
</feature>